<protein>
    <recommendedName>
        <fullName evidence="2">DUF8018 domain-containing protein</fullName>
    </recommendedName>
</protein>
<reference evidence="3" key="1">
    <citation type="submission" date="2010-10" db="EMBL/GenBank/DDBJ databases">
        <authorList>
            <person name="Genoscope - CEA"/>
        </authorList>
    </citation>
    <scope>NUCLEOTIDE SEQUENCE</scope>
</reference>
<organism evidence="3">
    <name type="scientific">Beta vulgaris subsp. maritima</name>
    <name type="common">Sea beet</name>
    <name type="synonym">Beta maritima</name>
    <dbReference type="NCBI Taxonomy" id="350892"/>
    <lineage>
        <taxon>Eukaryota</taxon>
        <taxon>Viridiplantae</taxon>
        <taxon>Streptophyta</taxon>
        <taxon>Embryophyta</taxon>
        <taxon>Tracheophyta</taxon>
        <taxon>Spermatophyta</taxon>
        <taxon>Magnoliopsida</taxon>
        <taxon>eudicotyledons</taxon>
        <taxon>Gunneridae</taxon>
        <taxon>Pentapetalae</taxon>
        <taxon>Caryophyllales</taxon>
        <taxon>Chenopodiaceae</taxon>
        <taxon>Betoideae</taxon>
        <taxon>Beta</taxon>
    </lineage>
</organism>
<feature type="domain" description="DUF8018" evidence="2">
    <location>
        <begin position="135"/>
        <end position="215"/>
    </location>
</feature>
<gene>
    <name evidence="3" type="primary">orf237</name>
</gene>
<feature type="transmembrane region" description="Helical" evidence="1">
    <location>
        <begin position="71"/>
        <end position="94"/>
    </location>
</feature>
<feature type="transmembrane region" description="Helical" evidence="1">
    <location>
        <begin position="47"/>
        <end position="65"/>
    </location>
</feature>
<name>F4MLC6_BETVM</name>
<evidence type="ECO:0000259" key="2">
    <source>
        <dbReference type="Pfam" id="PF26057"/>
    </source>
</evidence>
<dbReference type="InterPro" id="IPR052694">
    <property type="entry name" value="Mt_uS3-like"/>
</dbReference>
<keyword evidence="1" id="KW-0812">Transmembrane</keyword>
<keyword evidence="1" id="KW-1133">Transmembrane helix</keyword>
<dbReference type="PANTHER" id="PTHR35289:SF1">
    <property type="entry name" value="ATP SYNTHASE 9 MITOCHONDRIAL-RELATED"/>
    <property type="match status" value="1"/>
</dbReference>
<feature type="transmembrane region" description="Helical" evidence="1">
    <location>
        <begin position="20"/>
        <end position="40"/>
    </location>
</feature>
<reference evidence="3" key="2">
    <citation type="journal article" date="2011" name="Genome Biol. Evol.">
        <title>Structural and content diversity of mitochondrial genome in beet: a comparative genomic analysis.</title>
        <authorList>
            <person name="Darracq A."/>
            <person name="Varre J.S."/>
            <person name="Marechal-Drouard L."/>
            <person name="Courseaux A."/>
            <person name="Saumitou-Laprade P."/>
            <person name="Oztas S."/>
            <person name="Vacherie B."/>
            <person name="Barbe V.and.Touzet.P."/>
        </authorList>
    </citation>
    <scope>NUCLEOTIDE SEQUENCE</scope>
</reference>
<evidence type="ECO:0000256" key="1">
    <source>
        <dbReference type="SAM" id="Phobius"/>
    </source>
</evidence>
<keyword evidence="3" id="KW-0496">Mitochondrion</keyword>
<keyword evidence="1" id="KW-0472">Membrane</keyword>
<dbReference type="Pfam" id="PF26057">
    <property type="entry name" value="DUF8018"/>
    <property type="match status" value="1"/>
</dbReference>
<accession>F4MLC6</accession>
<proteinExistence type="predicted"/>
<geneLocation type="mitochondrion" evidence="3"/>
<evidence type="ECO:0000313" key="3">
    <source>
        <dbReference type="EMBL" id="CBL54153.1"/>
    </source>
</evidence>
<dbReference type="AlphaFoldDB" id="F4MLC6"/>
<dbReference type="InterPro" id="IPR058331">
    <property type="entry name" value="DUF8018"/>
</dbReference>
<dbReference type="EMBL" id="FQ014231">
    <property type="protein sequence ID" value="CBL54153.1"/>
    <property type="molecule type" value="Genomic_DNA"/>
</dbReference>
<sequence length="237" mass="25935">MTLLIQVGCGLLLPYLFGDLFPSLFFMVIAGVSLLVLCLIRPSCKKYSSLVFYILIVLGSVYIQLMKICFSSIIGLVLPGLLFGAMILGSPFGAEMGSLSMIPHNVEAGHHQGAAADENAPVAPILGGYPYPDDHYIGGECVLDIKRRLLSNIDFPTSEQHWLAHIDARDRFEVKALIIDKMSQLDLLGKWNEHGAKALTTNTTSTGERSLENLYISKFSISSLPGINEFSLISICR</sequence>
<dbReference type="PANTHER" id="PTHR35289">
    <property type="entry name" value="TRANSMEMBRANE PROTEIN"/>
    <property type="match status" value="1"/>
</dbReference>